<dbReference type="InterPro" id="IPR051128">
    <property type="entry name" value="EgtD_Methyltrsf_superfamily"/>
</dbReference>
<dbReference type="GO" id="GO:0008168">
    <property type="term" value="F:methyltransferase activity"/>
    <property type="evidence" value="ECO:0007669"/>
    <property type="project" value="UniProtKB-KW"/>
</dbReference>
<dbReference type="PANTHER" id="PTHR43397">
    <property type="entry name" value="ERGOTHIONEINE BIOSYNTHESIS PROTEIN 1"/>
    <property type="match status" value="1"/>
</dbReference>
<feature type="domain" description="Histidine-specific methyltransferase SAM-dependent" evidence="4">
    <location>
        <begin position="405"/>
        <end position="473"/>
    </location>
</feature>
<dbReference type="Gene3D" id="3.90.1580.10">
    <property type="entry name" value="paralog of FGE (formylglycine-generating enzyme)"/>
    <property type="match status" value="1"/>
</dbReference>
<dbReference type="PANTHER" id="PTHR43397:SF2">
    <property type="entry name" value="HISTIDINE-SPECIFIC METHYLTRANSFERASE SAM-DEPENDENT DOMAIN-CONTAINING PROTEIN"/>
    <property type="match status" value="1"/>
</dbReference>
<gene>
    <name evidence="5" type="primary">BQ5605_C009g05764</name>
    <name evidence="5" type="ORF">BQ5605_C009G05764</name>
</gene>
<dbReference type="Pfam" id="PF03781">
    <property type="entry name" value="FGE-sulfatase"/>
    <property type="match status" value="1"/>
</dbReference>
<proteinExistence type="predicted"/>
<evidence type="ECO:0000256" key="1">
    <source>
        <dbReference type="ARBA" id="ARBA00022603"/>
    </source>
</evidence>
<evidence type="ECO:0000256" key="2">
    <source>
        <dbReference type="ARBA" id="ARBA00022679"/>
    </source>
</evidence>
<organism evidence="5 6">
    <name type="scientific">Microbotryum silenes-dioicae</name>
    <dbReference type="NCBI Taxonomy" id="796604"/>
    <lineage>
        <taxon>Eukaryota</taxon>
        <taxon>Fungi</taxon>
        <taxon>Dikarya</taxon>
        <taxon>Basidiomycota</taxon>
        <taxon>Pucciniomycotina</taxon>
        <taxon>Microbotryomycetes</taxon>
        <taxon>Microbotryales</taxon>
        <taxon>Microbotryaceae</taxon>
        <taxon>Microbotryum</taxon>
    </lineage>
</organism>
<feature type="domain" description="Histidine-specific methyltransferase SAM-dependent" evidence="4">
    <location>
        <begin position="26"/>
        <end position="95"/>
    </location>
</feature>
<evidence type="ECO:0000313" key="6">
    <source>
        <dbReference type="Proteomes" id="UP000249464"/>
    </source>
</evidence>
<sequence length="966" mass="107073">MASALPPPAAARILPLKSAQQPSHLREQLIDGLTASRRQGQDDRVWSRSIPTQYLYSDAGLGIYSEIIARCKSYYLFACELEILQNYGDEIAARMLGLPSDFALAKNQSKKSSELNTHNHDMDHAEAEQAPPLQTNGEPKGSPIREKWGDFGVGKHNHGVNGCSGEVNGAPSAEAVIIELGSGSLDKTRHLLSAFSELLKAGKLSGFRSIDYEALDLEKSSLELSLNSLAEQEPAAVKTEDDETPRVKIGGLHGLYDDGIDHLARYSSSQDHARTSSIMWLGSSIGNFSRREACLFLKNVKLRPGETMLIGIDGCDDAATIESAYNDPEGVTRRFILEGVDQAGRALATNTAKGDYPNGSPLCSANFEYENWYNQKEGRHEVSAALNPWVEDGLGPFNRLPFLKAYIRCRVDKLRVPIPGREDVVLEKDELMQIEVSYKYNRNEALALFHAAGMRVVQRWSDSTQKYSLYLVERPTIAFSLSNHPSLQQFGVTPSPNAYGLPSVDEWKTQWASWDMLVRDIMPQDLLMTKPIPLRHIPLFYLGHLPCFTAIHLSRYFKEPLVEPAAFVSRGFLPLATWCHDLTYLVPTLQADLFERGIDPNVETKAITHWHSAAPQNDQWPSLDAITEYQDRVRARVLRIYEEEFKDGRMTRRLARILMMVFEHEAMHFETLVYIALQAAQQLRAPIGAQVPDFVSLGRAWAREAAADDAESLTKPLEFGSCTVLIGLDDNEDEDGNETHKFESSHAFGWDLEAPKREVQVAAFKLSALPVRNKEYLVFLSTVESTDALFPSSWRSLTGSATSSVDDIVVKTLYGEVAMTHALEWPVTGSAVQLAAYAKANGGRLPTREELAVFHAANPVDAPTSNIGLVNLHPLPPSPSRPGSRLPGASDGGVWLWTSTKLDAHEGFVAGKLYPGYSTDFFDGQHLIITGASYVTPARLARPSFTNFYQAKYPYVLCGARIAFDV</sequence>
<dbReference type="GO" id="GO:0032259">
    <property type="term" value="P:methylation"/>
    <property type="evidence" value="ECO:0007669"/>
    <property type="project" value="UniProtKB-KW"/>
</dbReference>
<reference evidence="5 6" key="1">
    <citation type="submission" date="2016-11" db="EMBL/GenBank/DDBJ databases">
        <authorList>
            <person name="Jaros S."/>
            <person name="Januszkiewicz K."/>
            <person name="Wedrychowicz H."/>
        </authorList>
    </citation>
    <scope>NUCLEOTIDE SEQUENCE [LARGE SCALE GENOMIC DNA]</scope>
</reference>
<dbReference type="AlphaFoldDB" id="A0A2X0MED0"/>
<name>A0A2X0MED0_9BASI</name>
<feature type="domain" description="Histidine-specific methyltransferase SAM-dependent" evidence="4">
    <location>
        <begin position="173"/>
        <end position="383"/>
    </location>
</feature>
<dbReference type="Proteomes" id="UP000249464">
    <property type="component" value="Unassembled WGS sequence"/>
</dbReference>
<dbReference type="InterPro" id="IPR042095">
    <property type="entry name" value="SUMF_sf"/>
</dbReference>
<evidence type="ECO:0000259" key="4">
    <source>
        <dbReference type="Pfam" id="PF10017"/>
    </source>
</evidence>
<dbReference type="InterPro" id="IPR019257">
    <property type="entry name" value="MeTrfase_dom"/>
</dbReference>
<evidence type="ECO:0000259" key="3">
    <source>
        <dbReference type="Pfam" id="PF03781"/>
    </source>
</evidence>
<dbReference type="Pfam" id="PF10017">
    <property type="entry name" value="Methyltransf_33"/>
    <property type="match status" value="3"/>
</dbReference>
<evidence type="ECO:0000313" key="5">
    <source>
        <dbReference type="EMBL" id="SGY85573.1"/>
    </source>
</evidence>
<keyword evidence="2" id="KW-0808">Transferase</keyword>
<accession>A0A2X0MED0</accession>
<dbReference type="STRING" id="796604.A0A2X0MED0"/>
<dbReference type="Gene3D" id="3.40.50.150">
    <property type="entry name" value="Vaccinia Virus protein VP39"/>
    <property type="match status" value="1"/>
</dbReference>
<dbReference type="EMBL" id="FQNC01000049">
    <property type="protein sequence ID" value="SGY85573.1"/>
    <property type="molecule type" value="Genomic_DNA"/>
</dbReference>
<dbReference type="InterPro" id="IPR029063">
    <property type="entry name" value="SAM-dependent_MTases_sf"/>
</dbReference>
<dbReference type="InterPro" id="IPR016187">
    <property type="entry name" value="CTDL_fold"/>
</dbReference>
<keyword evidence="1" id="KW-0489">Methyltransferase</keyword>
<feature type="domain" description="Sulfatase-modifying factor enzyme-like" evidence="3">
    <location>
        <begin position="747"/>
        <end position="852"/>
    </location>
</feature>
<keyword evidence="6" id="KW-1185">Reference proteome</keyword>
<protein>
    <submittedName>
        <fullName evidence="5">BQ5605_C009g05764 protein</fullName>
    </submittedName>
</protein>
<dbReference type="InterPro" id="IPR005532">
    <property type="entry name" value="SUMF_dom"/>
</dbReference>
<dbReference type="SUPFAM" id="SSF56436">
    <property type="entry name" value="C-type lectin-like"/>
    <property type="match status" value="1"/>
</dbReference>